<proteinExistence type="predicted"/>
<accession>A0ABR4NJE3</accession>
<protein>
    <submittedName>
        <fullName evidence="2">Uncharacterized protein</fullName>
    </submittedName>
</protein>
<sequence length="114" mass="11746">MSSSTPVATVTAERNLTFTSTVKSVETSSSGAVSTTAVAGQSLHPQVPRPVTSTTTVTQTTTTTTTKTKNKKSSQQLRPQSETITTVTTSGSKADDEEPLLSASKSDPTAGTPQ</sequence>
<feature type="compositionally biased region" description="Polar residues" evidence="1">
    <location>
        <begin position="103"/>
        <end position="114"/>
    </location>
</feature>
<dbReference type="EMBL" id="JADGIZ020000002">
    <property type="protein sequence ID" value="KAL2919576.1"/>
    <property type="molecule type" value="Genomic_DNA"/>
</dbReference>
<evidence type="ECO:0000313" key="2">
    <source>
        <dbReference type="EMBL" id="KAL2919576.1"/>
    </source>
</evidence>
<reference evidence="2 3" key="1">
    <citation type="submission" date="2023-09" db="EMBL/GenBank/DDBJ databases">
        <title>Pangenome analysis of Batrachochytrium dendrobatidis and related Chytrids.</title>
        <authorList>
            <person name="Yacoub M.N."/>
            <person name="Stajich J.E."/>
            <person name="James T.Y."/>
        </authorList>
    </citation>
    <scope>NUCLEOTIDE SEQUENCE [LARGE SCALE GENOMIC DNA]</scope>
    <source>
        <strain evidence="2 3">JEL0888</strain>
    </source>
</reference>
<feature type="compositionally biased region" description="Low complexity" evidence="1">
    <location>
        <begin position="21"/>
        <end position="40"/>
    </location>
</feature>
<feature type="compositionally biased region" description="Low complexity" evidence="1">
    <location>
        <begin position="52"/>
        <end position="67"/>
    </location>
</feature>
<comment type="caution">
    <text evidence="2">The sequence shown here is derived from an EMBL/GenBank/DDBJ whole genome shotgun (WGS) entry which is preliminary data.</text>
</comment>
<feature type="compositionally biased region" description="Polar residues" evidence="1">
    <location>
        <begin position="77"/>
        <end position="92"/>
    </location>
</feature>
<name>A0ABR4NJE3_9FUNG</name>
<gene>
    <name evidence="2" type="ORF">HK105_200488</name>
</gene>
<organism evidence="2 3">
    <name type="scientific">Polyrhizophydium stewartii</name>
    <dbReference type="NCBI Taxonomy" id="2732419"/>
    <lineage>
        <taxon>Eukaryota</taxon>
        <taxon>Fungi</taxon>
        <taxon>Fungi incertae sedis</taxon>
        <taxon>Chytridiomycota</taxon>
        <taxon>Chytridiomycota incertae sedis</taxon>
        <taxon>Chytridiomycetes</taxon>
        <taxon>Rhizophydiales</taxon>
        <taxon>Rhizophydiales incertae sedis</taxon>
        <taxon>Polyrhizophydium</taxon>
    </lineage>
</organism>
<evidence type="ECO:0000313" key="3">
    <source>
        <dbReference type="Proteomes" id="UP001527925"/>
    </source>
</evidence>
<evidence type="ECO:0000256" key="1">
    <source>
        <dbReference type="SAM" id="MobiDB-lite"/>
    </source>
</evidence>
<keyword evidence="3" id="KW-1185">Reference proteome</keyword>
<dbReference type="Proteomes" id="UP001527925">
    <property type="component" value="Unassembled WGS sequence"/>
</dbReference>
<feature type="region of interest" description="Disordered" evidence="1">
    <location>
        <begin position="21"/>
        <end position="114"/>
    </location>
</feature>